<dbReference type="AlphaFoldDB" id="A0A8S1IX61"/>
<evidence type="ECO:0000313" key="1">
    <source>
        <dbReference type="EMBL" id="CAD7699693.1"/>
    </source>
</evidence>
<sequence length="314" mass="34187">MVDMGDRPVHIYAVHYREEVWAHADDDGTFDILHLNDTSSLLAGEYEAFVSVASHGKLAFDESLGDLAFATNTKEHGIVQLNLERKEHLEEGVVFYNLTELNGEGAVCPGTHGIAFSKVNRHLYVECSSSSGIFEFSIDEGRVVKVFKGVLGQPKTTPDGDYVLVPNKKNSTGHILVPKMTGEGSTEDFVFDIPGMPDKVAFFPKTTSGDALQLQDYYAFFSLVEPVPETGVAWVDLADVLDAPANGTDRVVAEVITTGMVERSHRGITRGGPWVATHSWAPVSALSVINAEKKDVLHQVEGVGNGTRLLYVPK</sequence>
<dbReference type="Proteomes" id="UP000708148">
    <property type="component" value="Unassembled WGS sequence"/>
</dbReference>
<dbReference type="SUPFAM" id="SSF51004">
    <property type="entry name" value="C-terminal (heme d1) domain of cytochrome cd1-nitrite reductase"/>
    <property type="match status" value="1"/>
</dbReference>
<keyword evidence="2" id="KW-1185">Reference proteome</keyword>
<comment type="caution">
    <text evidence="1">The sequence shown here is derived from an EMBL/GenBank/DDBJ whole genome shotgun (WGS) entry which is preliminary data.</text>
</comment>
<proteinExistence type="predicted"/>
<accession>A0A8S1IX61</accession>
<dbReference type="EMBL" id="CAJHUC010001092">
    <property type="protein sequence ID" value="CAD7699693.1"/>
    <property type="molecule type" value="Genomic_DNA"/>
</dbReference>
<protein>
    <submittedName>
        <fullName evidence="1">Uncharacterized protein</fullName>
    </submittedName>
</protein>
<dbReference type="InterPro" id="IPR015943">
    <property type="entry name" value="WD40/YVTN_repeat-like_dom_sf"/>
</dbReference>
<gene>
    <name evidence="1" type="ORF">OSTQU699_LOCUS5052</name>
</gene>
<dbReference type="InterPro" id="IPR011048">
    <property type="entry name" value="Haem_d1_sf"/>
</dbReference>
<name>A0A8S1IX61_9CHLO</name>
<organism evidence="1 2">
    <name type="scientific">Ostreobium quekettii</name>
    <dbReference type="NCBI Taxonomy" id="121088"/>
    <lineage>
        <taxon>Eukaryota</taxon>
        <taxon>Viridiplantae</taxon>
        <taxon>Chlorophyta</taxon>
        <taxon>core chlorophytes</taxon>
        <taxon>Ulvophyceae</taxon>
        <taxon>TCBD clade</taxon>
        <taxon>Bryopsidales</taxon>
        <taxon>Ostreobineae</taxon>
        <taxon>Ostreobiaceae</taxon>
        <taxon>Ostreobium</taxon>
    </lineage>
</organism>
<dbReference type="Gene3D" id="2.130.10.10">
    <property type="entry name" value="YVTN repeat-like/Quinoprotein amine dehydrogenase"/>
    <property type="match status" value="1"/>
</dbReference>
<evidence type="ECO:0000313" key="2">
    <source>
        <dbReference type="Proteomes" id="UP000708148"/>
    </source>
</evidence>
<dbReference type="OrthoDB" id="2015418at2759"/>
<reference evidence="1" key="1">
    <citation type="submission" date="2020-12" db="EMBL/GenBank/DDBJ databases">
        <authorList>
            <person name="Iha C."/>
        </authorList>
    </citation>
    <scope>NUCLEOTIDE SEQUENCE</scope>
</reference>